<evidence type="ECO:0000256" key="6">
    <source>
        <dbReference type="ARBA" id="ARBA00022581"/>
    </source>
</evidence>
<evidence type="ECO:0000256" key="1">
    <source>
        <dbReference type="ARBA" id="ARBA00003756"/>
    </source>
</evidence>
<evidence type="ECO:0000256" key="4">
    <source>
        <dbReference type="ARBA" id="ARBA00011204"/>
    </source>
</evidence>
<dbReference type="OMA" id="FFDHDPY"/>
<feature type="compositionally biased region" description="Acidic residues" evidence="13">
    <location>
        <begin position="76"/>
        <end position="116"/>
    </location>
</feature>
<dbReference type="InterPro" id="IPR051254">
    <property type="entry name" value="PPP1R15"/>
</dbReference>
<keyword evidence="10" id="KW-0922">Interferon antiviral system evasion</keyword>
<dbReference type="InParanoid" id="A0A4W3IQJ3"/>
<keyword evidence="11" id="KW-0899">Viral immunoevasion</keyword>
<evidence type="ECO:0000256" key="12">
    <source>
        <dbReference type="ARBA" id="ARBA00031298"/>
    </source>
</evidence>
<dbReference type="GO" id="GO:0005783">
    <property type="term" value="C:endoplasmic reticulum"/>
    <property type="evidence" value="ECO:0007669"/>
    <property type="project" value="TreeGrafter"/>
</dbReference>
<dbReference type="PANTHER" id="PTHR16489:SF12">
    <property type="entry name" value="GH11727P"/>
    <property type="match status" value="1"/>
</dbReference>
<evidence type="ECO:0000256" key="9">
    <source>
        <dbReference type="ARBA" id="ARBA00022921"/>
    </source>
</evidence>
<dbReference type="GO" id="GO:0019888">
    <property type="term" value="F:protein phosphatase regulator activity"/>
    <property type="evidence" value="ECO:0007669"/>
    <property type="project" value="TreeGrafter"/>
</dbReference>
<keyword evidence="9" id="KW-0426">Late protein</keyword>
<evidence type="ECO:0000256" key="8">
    <source>
        <dbReference type="ARBA" id="ARBA00022830"/>
    </source>
</evidence>
<comment type="function">
    <text evidence="1">Interacts with the host phosphatase PP1 catalytic subunit (PPP1CB) and recruits it to dephosphorylate EIF2S1/eIF2alpha and therefore restores the host translation that has been shut-down by the host. Also inhibits the EIF2S1/eIF2alpha-ATF4-DDIT3/CHOP pathway.</text>
</comment>
<keyword evidence="6" id="KW-0945">Host-virus interaction</keyword>
<dbReference type="GO" id="GO:0051246">
    <property type="term" value="P:regulation of protein metabolic process"/>
    <property type="evidence" value="ECO:0007669"/>
    <property type="project" value="UniProtKB-ARBA"/>
</dbReference>
<proteinExistence type="inferred from homology"/>
<evidence type="ECO:0000256" key="2">
    <source>
        <dbReference type="ARBA" id="ARBA00007512"/>
    </source>
</evidence>
<comment type="subunit">
    <text evidence="4">Interacts (via C-terminus) with host PPP1CB.</text>
</comment>
<comment type="similarity">
    <text evidence="2">Belongs to the asfivirus DP71L family.</text>
</comment>
<dbReference type="InterPro" id="IPR019523">
    <property type="entry name" value="Prot_Pase1_reg-su15A/B_C"/>
</dbReference>
<dbReference type="GeneTree" id="ENSGT00940000154404"/>
<dbReference type="AlphaFoldDB" id="A0A4W3IQJ3"/>
<evidence type="ECO:0000256" key="7">
    <source>
        <dbReference type="ARBA" id="ARBA00022632"/>
    </source>
</evidence>
<dbReference type="Pfam" id="PF10488">
    <property type="entry name" value="PP1c_bdg"/>
    <property type="match status" value="1"/>
</dbReference>
<dbReference type="GO" id="GO:0034976">
    <property type="term" value="P:response to endoplasmic reticulum stress"/>
    <property type="evidence" value="ECO:0007669"/>
    <property type="project" value="TreeGrafter"/>
</dbReference>
<evidence type="ECO:0000256" key="10">
    <source>
        <dbReference type="ARBA" id="ARBA00023258"/>
    </source>
</evidence>
<dbReference type="Proteomes" id="UP000314986">
    <property type="component" value="Unassembled WGS sequence"/>
</dbReference>
<dbReference type="PANTHER" id="PTHR16489">
    <property type="entry name" value="GH11727P"/>
    <property type="match status" value="1"/>
</dbReference>
<keyword evidence="8" id="KW-1114">Inhibition of host interferon signaling pathway by virus</keyword>
<reference evidence="15" key="5">
    <citation type="submission" date="2025-09" db="UniProtKB">
        <authorList>
            <consortium name="Ensembl"/>
        </authorList>
    </citation>
    <scope>IDENTIFICATION</scope>
</reference>
<sequence>MHKSCLNHREETSKSLIPSKFNRQSNHEQHSHQYHSGRLRVCEEPSGDESDCNADSKCITSDHPVRLENTMHLAEWSEDGTEEEDDYSDVTWGDTEEDSDSSDSDDSFSDESDEEFDERIDDKLWESFLSTDPYNPLNFRACLKSNPTMTEGRPGCKEWSLEQCKKGRKIVPKVLLETYKKPSLLPHRCLRHYCQPSTEENVSFCTWKKPGISAKPEEEENKKKEKEKATVKKVRFSPVVEVHKMLTWPFALWAARRGPWEEMARDRLRFQQRIQETERAISYCLNANHREKMWAKIHGCPSTVECAH</sequence>
<evidence type="ECO:0000313" key="15">
    <source>
        <dbReference type="Ensembl" id="ENSCMIP00000032704.1"/>
    </source>
</evidence>
<feature type="domain" description="Protein phosphatase 1 regulatory subunit 15A/B C-terminal" evidence="14">
    <location>
        <begin position="254"/>
        <end position="296"/>
    </location>
</feature>
<dbReference type="GO" id="GO:0000164">
    <property type="term" value="C:protein phosphatase type 1 complex"/>
    <property type="evidence" value="ECO:0007669"/>
    <property type="project" value="TreeGrafter"/>
</dbReference>
<reference evidence="16" key="2">
    <citation type="journal article" date="2007" name="PLoS Biol.">
        <title>Survey sequencing and comparative analysis of the elephant shark (Callorhinchus milii) genome.</title>
        <authorList>
            <person name="Venkatesh B."/>
            <person name="Kirkness E.F."/>
            <person name="Loh Y.H."/>
            <person name="Halpern A.L."/>
            <person name="Lee A.P."/>
            <person name="Johnson J."/>
            <person name="Dandona N."/>
            <person name="Viswanathan L.D."/>
            <person name="Tay A."/>
            <person name="Venter J.C."/>
            <person name="Strausberg R.L."/>
            <person name="Brenner S."/>
        </authorList>
    </citation>
    <scope>NUCLEOTIDE SEQUENCE [LARGE SCALE GENOMIC DNA]</scope>
</reference>
<evidence type="ECO:0000256" key="11">
    <source>
        <dbReference type="ARBA" id="ARBA00023280"/>
    </source>
</evidence>
<feature type="region of interest" description="Disordered" evidence="13">
    <location>
        <begin position="1"/>
        <end position="116"/>
    </location>
</feature>
<evidence type="ECO:0000256" key="3">
    <source>
        <dbReference type="ARBA" id="ARBA00010161"/>
    </source>
</evidence>
<evidence type="ECO:0000256" key="13">
    <source>
        <dbReference type="SAM" id="MobiDB-lite"/>
    </source>
</evidence>
<reference evidence="16" key="3">
    <citation type="journal article" date="2014" name="Nature">
        <title>Elephant shark genome provides unique insights into gnathostome evolution.</title>
        <authorList>
            <consortium name="International Elephant Shark Genome Sequencing Consortium"/>
            <person name="Venkatesh B."/>
            <person name="Lee A.P."/>
            <person name="Ravi V."/>
            <person name="Maurya A.K."/>
            <person name="Lian M.M."/>
            <person name="Swann J.B."/>
            <person name="Ohta Y."/>
            <person name="Flajnik M.F."/>
            <person name="Sutoh Y."/>
            <person name="Kasahara M."/>
            <person name="Hoon S."/>
            <person name="Gangu V."/>
            <person name="Roy S.W."/>
            <person name="Irimia M."/>
            <person name="Korzh V."/>
            <person name="Kondrychyn I."/>
            <person name="Lim Z.W."/>
            <person name="Tay B.H."/>
            <person name="Tohari S."/>
            <person name="Kong K.W."/>
            <person name="Ho S."/>
            <person name="Lorente-Galdos B."/>
            <person name="Quilez J."/>
            <person name="Marques-Bonet T."/>
            <person name="Raney B.J."/>
            <person name="Ingham P.W."/>
            <person name="Tay A."/>
            <person name="Hillier L.W."/>
            <person name="Minx P."/>
            <person name="Boehm T."/>
            <person name="Wilson R.K."/>
            <person name="Brenner S."/>
            <person name="Warren W.C."/>
        </authorList>
    </citation>
    <scope>NUCLEOTIDE SEQUENCE [LARGE SCALE GENOMIC DNA]</scope>
</reference>
<dbReference type="Ensembl" id="ENSCMIT00000033208.1">
    <property type="protein sequence ID" value="ENSCMIP00000032704.1"/>
    <property type="gene ID" value="ENSCMIG00000013988.1"/>
</dbReference>
<reference evidence="15" key="4">
    <citation type="submission" date="2025-08" db="UniProtKB">
        <authorList>
            <consortium name="Ensembl"/>
        </authorList>
    </citation>
    <scope>IDENTIFICATION</scope>
</reference>
<protein>
    <recommendedName>
        <fullName evidence="5">Protein DP71L</fullName>
    </recommendedName>
    <alternativeName>
        <fullName evidence="12">MyD116 homolog</fullName>
    </alternativeName>
</protein>
<organism evidence="15 16">
    <name type="scientific">Callorhinchus milii</name>
    <name type="common">Ghost shark</name>
    <dbReference type="NCBI Taxonomy" id="7868"/>
    <lineage>
        <taxon>Eukaryota</taxon>
        <taxon>Metazoa</taxon>
        <taxon>Chordata</taxon>
        <taxon>Craniata</taxon>
        <taxon>Vertebrata</taxon>
        <taxon>Chondrichthyes</taxon>
        <taxon>Holocephali</taxon>
        <taxon>Chimaeriformes</taxon>
        <taxon>Callorhinchidae</taxon>
        <taxon>Callorhinchus</taxon>
    </lineage>
</organism>
<reference evidence="16" key="1">
    <citation type="journal article" date="2006" name="Science">
        <title>Ancient noncoding elements conserved in the human genome.</title>
        <authorList>
            <person name="Venkatesh B."/>
            <person name="Kirkness E.F."/>
            <person name="Loh Y.H."/>
            <person name="Halpern A.L."/>
            <person name="Lee A.P."/>
            <person name="Johnson J."/>
            <person name="Dandona N."/>
            <person name="Viswanathan L.D."/>
            <person name="Tay A."/>
            <person name="Venter J.C."/>
            <person name="Strausberg R.L."/>
            <person name="Brenner S."/>
        </authorList>
    </citation>
    <scope>NUCLEOTIDE SEQUENCE [LARGE SCALE GENOMIC DNA]</scope>
</reference>
<evidence type="ECO:0000256" key="5">
    <source>
        <dbReference type="ARBA" id="ARBA00019072"/>
    </source>
</evidence>
<evidence type="ECO:0000259" key="14">
    <source>
        <dbReference type="Pfam" id="PF10488"/>
    </source>
</evidence>
<comment type="similarity">
    <text evidence="3">Belongs to the PPP1R15 family.</text>
</comment>
<keyword evidence="16" id="KW-1185">Reference proteome</keyword>
<keyword evidence="7" id="KW-1090">Inhibition of host innate immune response by virus</keyword>
<accession>A0A4W3IQJ3</accession>
<evidence type="ECO:0000313" key="16">
    <source>
        <dbReference type="Proteomes" id="UP000314986"/>
    </source>
</evidence>
<name>A0A4W3IQJ3_CALMI</name>